<feature type="active site" description="Nucleophile" evidence="4">
    <location>
        <position position="49"/>
    </location>
</feature>
<dbReference type="Pfam" id="PF01734">
    <property type="entry name" value="Patatin"/>
    <property type="match status" value="1"/>
</dbReference>
<protein>
    <submittedName>
        <fullName evidence="6">Patatin-like phospholipase family protein</fullName>
    </submittedName>
</protein>
<comment type="caution">
    <text evidence="4">Lacks conserved residue(s) required for the propagation of feature annotation.</text>
</comment>
<dbReference type="GO" id="GO:0016042">
    <property type="term" value="P:lipid catabolic process"/>
    <property type="evidence" value="ECO:0007669"/>
    <property type="project" value="UniProtKB-UniRule"/>
</dbReference>
<keyword evidence="2 4" id="KW-0442">Lipid degradation</keyword>
<evidence type="ECO:0000256" key="4">
    <source>
        <dbReference type="PROSITE-ProRule" id="PRU01161"/>
    </source>
</evidence>
<dbReference type="PROSITE" id="PS51635">
    <property type="entry name" value="PNPLA"/>
    <property type="match status" value="1"/>
</dbReference>
<keyword evidence="7" id="KW-1185">Reference proteome</keyword>
<evidence type="ECO:0000313" key="6">
    <source>
        <dbReference type="EMBL" id="NPT58796.1"/>
    </source>
</evidence>
<dbReference type="InterPro" id="IPR050301">
    <property type="entry name" value="NTE"/>
</dbReference>
<organism evidence="6 7">
    <name type="scientific">Paraburkholderia elongata</name>
    <dbReference type="NCBI Taxonomy" id="2675747"/>
    <lineage>
        <taxon>Bacteria</taxon>
        <taxon>Pseudomonadati</taxon>
        <taxon>Pseudomonadota</taxon>
        <taxon>Betaproteobacteria</taxon>
        <taxon>Burkholderiales</taxon>
        <taxon>Burkholderiaceae</taxon>
        <taxon>Paraburkholderia</taxon>
    </lineage>
</organism>
<dbReference type="InterPro" id="IPR002641">
    <property type="entry name" value="PNPLA_dom"/>
</dbReference>
<dbReference type="InterPro" id="IPR016035">
    <property type="entry name" value="Acyl_Trfase/lysoPLipase"/>
</dbReference>
<evidence type="ECO:0000313" key="7">
    <source>
        <dbReference type="Proteomes" id="UP000655523"/>
    </source>
</evidence>
<gene>
    <name evidence="6" type="ORF">GNZ13_30630</name>
</gene>
<dbReference type="PANTHER" id="PTHR14226:SF78">
    <property type="entry name" value="SLR0060 PROTEIN"/>
    <property type="match status" value="1"/>
</dbReference>
<dbReference type="Proteomes" id="UP000655523">
    <property type="component" value="Unassembled WGS sequence"/>
</dbReference>
<dbReference type="EMBL" id="WOEZ01000181">
    <property type="protein sequence ID" value="NPT58796.1"/>
    <property type="molecule type" value="Genomic_DNA"/>
</dbReference>
<evidence type="ECO:0000256" key="3">
    <source>
        <dbReference type="ARBA" id="ARBA00023098"/>
    </source>
</evidence>
<feature type="active site" description="Proton acceptor" evidence="4">
    <location>
        <position position="205"/>
    </location>
</feature>
<reference evidence="6 7" key="1">
    <citation type="submission" date="2019-11" db="EMBL/GenBank/DDBJ databases">
        <title>Metabolism of dissolved organic matter in forest soils.</title>
        <authorList>
            <person name="Cyle K.T."/>
            <person name="Wilhelm R.C."/>
            <person name="Martinez C.E."/>
        </authorList>
    </citation>
    <scope>NUCLEOTIDE SEQUENCE [LARGE SCALE GENOMIC DNA]</scope>
    <source>
        <strain evidence="6 7">5N</strain>
    </source>
</reference>
<feature type="domain" description="PNPLA" evidence="5">
    <location>
        <begin position="12"/>
        <end position="218"/>
    </location>
</feature>
<dbReference type="GO" id="GO:0016787">
    <property type="term" value="F:hydrolase activity"/>
    <property type="evidence" value="ECO:0007669"/>
    <property type="project" value="UniProtKB-UniRule"/>
</dbReference>
<dbReference type="PANTHER" id="PTHR14226">
    <property type="entry name" value="NEUROPATHY TARGET ESTERASE/SWISS CHEESE D.MELANOGASTER"/>
    <property type="match status" value="1"/>
</dbReference>
<accession>A0A972NS36</accession>
<evidence type="ECO:0000259" key="5">
    <source>
        <dbReference type="PROSITE" id="PS51635"/>
    </source>
</evidence>
<keyword evidence="3 4" id="KW-0443">Lipid metabolism</keyword>
<keyword evidence="1 4" id="KW-0378">Hydrolase</keyword>
<sequence length="372" mass="40570">MSDTGSKRTIGLALQGGGAHAAFTWGVLDRLLDEVAKGELFIRAISGTSGGALNGAACAYGLRDNAAEAKRLLERLWNAVGARSSWYPFIFNSPTAELDSPRRWNVDANLFVIGQGMLEQISSPYLTPWLPDPIGSIMEQVIPDFGRLNQHSDDAPDLYVAATNVNRMALRIFGPGEITSKALMASTCYPTLFQAVEIGGEFYWDGGYMANPPLNPLVDSVSDLLTVLIDPLQVKHGPPKLPRQIVNRINEVSFGSSWVTEVRQIELVNQLIRDGVIPLEAPNGRTYAEKRFHVIRTDDFMEEIGAASKNTPSPGFFLALREAGWKAGNAWVQDHLGDVGVKSSFDVDTEVKRRLTGSADTIRSLQPANGKS</sequence>
<feature type="short sequence motif" description="GXSXG" evidence="4">
    <location>
        <begin position="47"/>
        <end position="51"/>
    </location>
</feature>
<dbReference type="Gene3D" id="3.40.1090.10">
    <property type="entry name" value="Cytosolic phospholipase A2 catalytic domain"/>
    <property type="match status" value="2"/>
</dbReference>
<comment type="caution">
    <text evidence="6">The sequence shown here is derived from an EMBL/GenBank/DDBJ whole genome shotgun (WGS) entry which is preliminary data.</text>
</comment>
<feature type="short sequence motif" description="DGA/G" evidence="4">
    <location>
        <begin position="205"/>
        <end position="207"/>
    </location>
</feature>
<evidence type="ECO:0000256" key="2">
    <source>
        <dbReference type="ARBA" id="ARBA00022963"/>
    </source>
</evidence>
<dbReference type="AlphaFoldDB" id="A0A972NS36"/>
<dbReference type="SUPFAM" id="SSF52151">
    <property type="entry name" value="FabD/lysophospholipase-like"/>
    <property type="match status" value="1"/>
</dbReference>
<proteinExistence type="predicted"/>
<evidence type="ECO:0000256" key="1">
    <source>
        <dbReference type="ARBA" id="ARBA00022801"/>
    </source>
</evidence>
<name>A0A972NS36_9BURK</name>